<keyword evidence="4" id="KW-0677">Repeat</keyword>
<dbReference type="InterPro" id="IPR000169">
    <property type="entry name" value="Pept_cys_AS"/>
</dbReference>
<evidence type="ECO:0000256" key="3">
    <source>
        <dbReference type="ARBA" id="ARBA00022723"/>
    </source>
</evidence>
<dbReference type="CDD" id="cd16182">
    <property type="entry name" value="EFh_PEF_Group_II_CAPN_like"/>
    <property type="match status" value="1"/>
</dbReference>
<dbReference type="PROSITE" id="PS00139">
    <property type="entry name" value="THIOL_PROTEASE_CYS"/>
    <property type="match status" value="1"/>
</dbReference>
<accession>A0A8S9Z4Q8</accession>
<dbReference type="PROSITE" id="PS50203">
    <property type="entry name" value="CALPAIN_CAT"/>
    <property type="match status" value="1"/>
</dbReference>
<dbReference type="Pfam" id="PF01067">
    <property type="entry name" value="Calpain_III"/>
    <property type="match status" value="1"/>
</dbReference>
<evidence type="ECO:0000313" key="13">
    <source>
        <dbReference type="Proteomes" id="UP000822476"/>
    </source>
</evidence>
<evidence type="ECO:0000313" key="12">
    <source>
        <dbReference type="EMBL" id="KAF7258117.1"/>
    </source>
</evidence>
<feature type="active site" evidence="8 9">
    <location>
        <position position="80"/>
    </location>
</feature>
<feature type="domain" description="EF-hand" evidence="11">
    <location>
        <begin position="585"/>
        <end position="620"/>
    </location>
</feature>
<evidence type="ECO:0000256" key="8">
    <source>
        <dbReference type="PIRSR" id="PIRSR622684-1"/>
    </source>
</evidence>
<evidence type="ECO:0000256" key="7">
    <source>
        <dbReference type="ARBA" id="ARBA00022837"/>
    </source>
</evidence>
<keyword evidence="13" id="KW-1185">Reference proteome</keyword>
<dbReference type="FunFam" id="3.90.70.10:FF:000001">
    <property type="entry name" value="Calpain-1 catalytic subunit"/>
    <property type="match status" value="1"/>
</dbReference>
<keyword evidence="6 9" id="KW-0788">Thiol protease</keyword>
<keyword evidence="2 9" id="KW-0645">Protease</keyword>
<reference evidence="12" key="1">
    <citation type="submission" date="2019-07" db="EMBL/GenBank/DDBJ databases">
        <title>Annotation for the trematode Paragonimus miyazaki's.</title>
        <authorList>
            <person name="Choi Y.-J."/>
        </authorList>
    </citation>
    <scope>NUCLEOTIDE SEQUENCE</scope>
    <source>
        <strain evidence="12">Japan</strain>
    </source>
</reference>
<name>A0A8S9Z4Q8_9TREM</name>
<dbReference type="InterPro" id="IPR011992">
    <property type="entry name" value="EF-hand-dom_pair"/>
</dbReference>
<dbReference type="Gene3D" id="2.60.120.380">
    <property type="match status" value="1"/>
</dbReference>
<keyword evidence="3" id="KW-0479">Metal-binding</keyword>
<comment type="caution">
    <text evidence="12">The sequence shown here is derived from an EMBL/GenBank/DDBJ whole genome shotgun (WGS) entry which is preliminary data.</text>
</comment>
<dbReference type="InterPro" id="IPR022683">
    <property type="entry name" value="Calpain_III"/>
</dbReference>
<dbReference type="FunFam" id="2.60.120.380:FF:000001">
    <property type="entry name" value="Calpain-1 catalytic subunit"/>
    <property type="match status" value="1"/>
</dbReference>
<dbReference type="AlphaFoldDB" id="A0A8S9Z4Q8"/>
<feature type="domain" description="Calpain catalytic" evidence="10">
    <location>
        <begin position="25"/>
        <end position="324"/>
    </location>
</feature>
<dbReference type="InterPro" id="IPR002048">
    <property type="entry name" value="EF_hand_dom"/>
</dbReference>
<dbReference type="SUPFAM" id="SSF49758">
    <property type="entry name" value="Calpain large subunit, middle domain (domain III)"/>
    <property type="match status" value="1"/>
</dbReference>
<evidence type="ECO:0000256" key="4">
    <source>
        <dbReference type="ARBA" id="ARBA00022737"/>
    </source>
</evidence>
<dbReference type="CDD" id="cd00214">
    <property type="entry name" value="Calpain_III"/>
    <property type="match status" value="1"/>
</dbReference>
<dbReference type="GO" id="GO:0005737">
    <property type="term" value="C:cytoplasm"/>
    <property type="evidence" value="ECO:0007669"/>
    <property type="project" value="TreeGrafter"/>
</dbReference>
<dbReference type="SUPFAM" id="SSF47473">
    <property type="entry name" value="EF-hand"/>
    <property type="match status" value="1"/>
</dbReference>
<proteinExistence type="inferred from homology"/>
<keyword evidence="5 9" id="KW-0378">Hydrolase</keyword>
<organism evidence="12 13">
    <name type="scientific">Paragonimus skrjabini miyazakii</name>
    <dbReference type="NCBI Taxonomy" id="59628"/>
    <lineage>
        <taxon>Eukaryota</taxon>
        <taxon>Metazoa</taxon>
        <taxon>Spiralia</taxon>
        <taxon>Lophotrochozoa</taxon>
        <taxon>Platyhelminthes</taxon>
        <taxon>Trematoda</taxon>
        <taxon>Digenea</taxon>
        <taxon>Plagiorchiida</taxon>
        <taxon>Troglotremata</taxon>
        <taxon>Troglotrematidae</taxon>
        <taxon>Paragonimus</taxon>
    </lineage>
</organism>
<dbReference type="PROSITE" id="PS50222">
    <property type="entry name" value="EF_HAND_2"/>
    <property type="match status" value="1"/>
</dbReference>
<evidence type="ECO:0000256" key="5">
    <source>
        <dbReference type="ARBA" id="ARBA00022801"/>
    </source>
</evidence>
<feature type="active site" evidence="8 9">
    <location>
        <position position="240"/>
    </location>
</feature>
<dbReference type="Proteomes" id="UP000822476">
    <property type="component" value="Unassembled WGS sequence"/>
</dbReference>
<dbReference type="PROSITE" id="PS00018">
    <property type="entry name" value="EF_HAND_1"/>
    <property type="match status" value="1"/>
</dbReference>
<dbReference type="CDD" id="cd00044">
    <property type="entry name" value="CysPc"/>
    <property type="match status" value="1"/>
</dbReference>
<dbReference type="GO" id="GO:0004198">
    <property type="term" value="F:calcium-dependent cysteine-type endopeptidase activity"/>
    <property type="evidence" value="ECO:0007669"/>
    <property type="project" value="InterPro"/>
</dbReference>
<comment type="similarity">
    <text evidence="1">Belongs to the peptidase C2 family.</text>
</comment>
<dbReference type="InterPro" id="IPR036213">
    <property type="entry name" value="Calpain_III_sf"/>
</dbReference>
<dbReference type="Gene3D" id="1.10.238.10">
    <property type="entry name" value="EF-hand"/>
    <property type="match status" value="1"/>
</dbReference>
<sequence length="685" mass="77677">MQLKMAIAAENYSMLQARLLKDKALWCDPDFPADDKSLGNLPDLAGKVVWKRIKDINKKAEFVVNGADRFDIEQGTLGDCWLLAVVASISCYPVLFNHVVLQDQTSPQSRDYVGIFRARFWRYGQWIEVMVDDRLPVQKRNNELIFMHSRTKNEFWSALLEKAYAKLNGCYSNLNGGLQSEAMEDCTGGLAETISLREGQRPDDLLRVMQLSFQRSVLMGCSAASKQAETKLANGLIGGHAYSVTGVASVNCKNKLQHLVRCRNPWGDANEWRGPWSDGSKEWAEVTKAEQAELQVKFSNDGEFWMPLEEFVKCFTDLEICHLGLESLESNDEVRGRRRLQEAMHRGEWRRNLSAGGCANNALTFSTNPQYVIDVTDPDPDDNEKFCNVIVGLMQKDVRRLKGADFYAIGFSVYAVPKEHNGCLGRAFLMCNKAVVNSKFTNTREVTERLKLLPGKYVVIPSTFQPNQEAEFILRIVTQKAVQQDELDFKNKQKIPAQEVSVNAKLEAAVNNDEQWLKQRFEQLTKDSNGAMNAIKLRQLLNESTLKNVPKFEPLSLEVCRTIVSAMDANHTGLMELSELVEFWRNCEVWKQAFLKSDENRNGQLSSAELRDALASAGFQISNLVLLPIVQRYTQPDTGNALFEDFIHCCVRLKAAFELFKAQPKNFCEEATFNLEDYLRLTAYV</sequence>
<evidence type="ECO:0000256" key="9">
    <source>
        <dbReference type="PROSITE-ProRule" id="PRU00239"/>
    </source>
</evidence>
<dbReference type="InterPro" id="IPR038765">
    <property type="entry name" value="Papain-like_cys_pep_sf"/>
</dbReference>
<dbReference type="Gene3D" id="3.90.70.10">
    <property type="entry name" value="Cysteine proteinases"/>
    <property type="match status" value="1"/>
</dbReference>
<dbReference type="InterPro" id="IPR033883">
    <property type="entry name" value="C2_III"/>
</dbReference>
<evidence type="ECO:0000259" key="10">
    <source>
        <dbReference type="PROSITE" id="PS50203"/>
    </source>
</evidence>
<dbReference type="PRINTS" id="PR00704">
    <property type="entry name" value="CALPAIN"/>
</dbReference>
<evidence type="ECO:0000256" key="1">
    <source>
        <dbReference type="ARBA" id="ARBA00007623"/>
    </source>
</evidence>
<dbReference type="InterPro" id="IPR001300">
    <property type="entry name" value="Peptidase_C2_calpain_cat"/>
</dbReference>
<dbReference type="GO" id="GO:0005509">
    <property type="term" value="F:calcium ion binding"/>
    <property type="evidence" value="ECO:0007669"/>
    <property type="project" value="InterPro"/>
</dbReference>
<evidence type="ECO:0000256" key="6">
    <source>
        <dbReference type="ARBA" id="ARBA00022807"/>
    </source>
</evidence>
<dbReference type="Pfam" id="PF00648">
    <property type="entry name" value="Peptidase_C2"/>
    <property type="match status" value="1"/>
</dbReference>
<dbReference type="PANTHER" id="PTHR10183:SF433">
    <property type="entry name" value="CALPAIN-A-RELATED"/>
    <property type="match status" value="1"/>
</dbReference>
<dbReference type="SMART" id="SM00230">
    <property type="entry name" value="CysPc"/>
    <property type="match status" value="1"/>
</dbReference>
<keyword evidence="7" id="KW-0106">Calcium</keyword>
<dbReference type="InterPro" id="IPR018247">
    <property type="entry name" value="EF_Hand_1_Ca_BS"/>
</dbReference>
<gene>
    <name evidence="12" type="ORF">EG68_05016</name>
</gene>
<evidence type="ECO:0000259" key="11">
    <source>
        <dbReference type="PROSITE" id="PS50222"/>
    </source>
</evidence>
<feature type="active site" evidence="8 9">
    <location>
        <position position="264"/>
    </location>
</feature>
<dbReference type="InterPro" id="IPR022682">
    <property type="entry name" value="Calpain_domain_III"/>
</dbReference>
<dbReference type="SUPFAM" id="SSF54001">
    <property type="entry name" value="Cysteine proteinases"/>
    <property type="match status" value="1"/>
</dbReference>
<dbReference type="OrthoDB" id="424753at2759"/>
<dbReference type="PANTHER" id="PTHR10183">
    <property type="entry name" value="CALPAIN"/>
    <property type="match status" value="1"/>
</dbReference>
<dbReference type="EMBL" id="JTDE01001931">
    <property type="protein sequence ID" value="KAF7258117.1"/>
    <property type="molecule type" value="Genomic_DNA"/>
</dbReference>
<dbReference type="GO" id="GO:0006508">
    <property type="term" value="P:proteolysis"/>
    <property type="evidence" value="ECO:0007669"/>
    <property type="project" value="UniProtKB-KW"/>
</dbReference>
<evidence type="ECO:0000256" key="2">
    <source>
        <dbReference type="ARBA" id="ARBA00022670"/>
    </source>
</evidence>
<dbReference type="InterPro" id="IPR022684">
    <property type="entry name" value="Calpain_cysteine_protease"/>
</dbReference>
<dbReference type="SMART" id="SM00720">
    <property type="entry name" value="calpain_III"/>
    <property type="match status" value="1"/>
</dbReference>
<protein>
    <submittedName>
        <fullName evidence="12">Uncharacterized protein</fullName>
    </submittedName>
</protein>